<evidence type="ECO:0000313" key="3">
    <source>
        <dbReference type="Proteomes" id="UP000754883"/>
    </source>
</evidence>
<dbReference type="OrthoDB" id="5362512at2759"/>
<organism evidence="2 3">
    <name type="scientific">Clonostachys byssicola</name>
    <dbReference type="NCBI Taxonomy" id="160290"/>
    <lineage>
        <taxon>Eukaryota</taxon>
        <taxon>Fungi</taxon>
        <taxon>Dikarya</taxon>
        <taxon>Ascomycota</taxon>
        <taxon>Pezizomycotina</taxon>
        <taxon>Sordariomycetes</taxon>
        <taxon>Hypocreomycetidae</taxon>
        <taxon>Hypocreales</taxon>
        <taxon>Bionectriaceae</taxon>
        <taxon>Clonostachys</taxon>
    </lineage>
</organism>
<evidence type="ECO:0000313" key="2">
    <source>
        <dbReference type="EMBL" id="CAG9990719.1"/>
    </source>
</evidence>
<evidence type="ECO:0000259" key="1">
    <source>
        <dbReference type="Pfam" id="PF06985"/>
    </source>
</evidence>
<keyword evidence="3" id="KW-1185">Reference proteome</keyword>
<proteinExistence type="predicted"/>
<dbReference type="Proteomes" id="UP000754883">
    <property type="component" value="Unassembled WGS sequence"/>
</dbReference>
<dbReference type="AlphaFoldDB" id="A0A9N9UND4"/>
<comment type="caution">
    <text evidence="2">The sequence shown here is derived from an EMBL/GenBank/DDBJ whole genome shotgun (WGS) entry which is preliminary data.</text>
</comment>
<dbReference type="PANTHER" id="PTHR33112">
    <property type="entry name" value="DOMAIN PROTEIN, PUTATIVE-RELATED"/>
    <property type="match status" value="1"/>
</dbReference>
<dbReference type="InterPro" id="IPR010730">
    <property type="entry name" value="HET"/>
</dbReference>
<dbReference type="Pfam" id="PF06985">
    <property type="entry name" value="HET"/>
    <property type="match status" value="1"/>
</dbReference>
<accession>A0A9N9UND4</accession>
<name>A0A9N9UND4_9HYPO</name>
<sequence>MSIVRLRGWLDQCLHSHKSCSKQKSEQNDNTRPSRLLHIANLTRGSANGIRLIETESRHYAYACLSHRWDGIIHQLKTTTANYNDAREFIDLDTLPANFREAIWVARKLQIDYMWIDSICIIQDGDGGKDLNRELAKMGHIYRGSFLTIAAVSSATADGGCFRSDIEKDMCLQILDHSLRPIIIGARILDRQGRPNTLENFQLHYPLLSRGWVLQERLLSSRLVECNYGELAFECLESDHCECGSNIAPHGAPSQKTLAMPASYRSQLYSQSQPGTTMLLSTWRTIISRYMQHELTQPTDVLPAIGGIAQAMSISLGYTYIAAPQVKTSASQTRGFFSSHMVLGVCIYGSNTWAHATKRVKPHTLEEQAATSSGN</sequence>
<protein>
    <recommendedName>
        <fullName evidence="1">Heterokaryon incompatibility domain-containing protein</fullName>
    </recommendedName>
</protein>
<dbReference type="EMBL" id="CABFNO020001476">
    <property type="protein sequence ID" value="CAG9990719.1"/>
    <property type="molecule type" value="Genomic_DNA"/>
</dbReference>
<reference evidence="2" key="1">
    <citation type="submission" date="2021-10" db="EMBL/GenBank/DDBJ databases">
        <authorList>
            <person name="Piombo E."/>
        </authorList>
    </citation>
    <scope>NUCLEOTIDE SEQUENCE</scope>
</reference>
<feature type="domain" description="Heterokaryon incompatibility" evidence="1">
    <location>
        <begin position="62"/>
        <end position="216"/>
    </location>
</feature>
<gene>
    <name evidence="2" type="ORF">CBYS24578_00006974</name>
</gene>
<dbReference type="PANTHER" id="PTHR33112:SF16">
    <property type="entry name" value="HETEROKARYON INCOMPATIBILITY DOMAIN-CONTAINING PROTEIN"/>
    <property type="match status" value="1"/>
</dbReference>